<proteinExistence type="predicted"/>
<evidence type="ECO:0000313" key="2">
    <source>
        <dbReference type="Proteomes" id="UP000032066"/>
    </source>
</evidence>
<keyword evidence="2" id="KW-1185">Reference proteome</keyword>
<dbReference type="Proteomes" id="UP000032066">
    <property type="component" value="Unassembled WGS sequence"/>
</dbReference>
<dbReference type="RefSeq" id="WP_043908142.1">
    <property type="nucleotide sequence ID" value="NZ_JXZB01000001.1"/>
</dbReference>
<sequence>MSDKDTELATALDEFAALLADRVDPISQDRYEQVESTRLLLGQALTADPARTARLADRVLSLLVLEASTTGQLVGPLVAAIGRKATLAALISRASQGSREHRANACRAAYWVAVWTDPAAYRALFARHRTDPERLKRLIAETRERDRTAADPLAELWPHLWPAAAVCFTTYDDPDVRRAVETAFPLEHPDHLPQAAPVLAEARRIAEHDPRTYSRLLNGSTGYGAAIGGS</sequence>
<name>A0A0D0PWE1_KITGR</name>
<accession>A0A0D0PWE1</accession>
<dbReference type="PATRIC" id="fig|2064.6.peg.1010"/>
<evidence type="ECO:0000313" key="1">
    <source>
        <dbReference type="EMBL" id="KIQ66744.1"/>
    </source>
</evidence>
<comment type="caution">
    <text evidence="1">The sequence shown here is derived from an EMBL/GenBank/DDBJ whole genome shotgun (WGS) entry which is preliminary data.</text>
</comment>
<evidence type="ECO:0008006" key="3">
    <source>
        <dbReference type="Google" id="ProtNLM"/>
    </source>
</evidence>
<dbReference type="OrthoDB" id="3874264at2"/>
<protein>
    <recommendedName>
        <fullName evidence="3">HEAT repeat domain-containing protein</fullName>
    </recommendedName>
</protein>
<reference evidence="1 2" key="1">
    <citation type="submission" date="2015-02" db="EMBL/GenBank/DDBJ databases">
        <title>Draft genome sequence of Kitasatospora griseola MF730-N6, a bafilomycin, terpentecin and satosporin producer.</title>
        <authorList>
            <person name="Arens J.C."/>
            <person name="Haltli B."/>
            <person name="Kerr R.G."/>
        </authorList>
    </citation>
    <scope>NUCLEOTIDE SEQUENCE [LARGE SCALE GENOMIC DNA]</scope>
    <source>
        <strain evidence="1 2">MF730-N6</strain>
    </source>
</reference>
<dbReference type="AlphaFoldDB" id="A0A0D0PWE1"/>
<dbReference type="EMBL" id="JXZB01000001">
    <property type="protein sequence ID" value="KIQ66744.1"/>
    <property type="molecule type" value="Genomic_DNA"/>
</dbReference>
<gene>
    <name evidence="1" type="ORF">TR51_04550</name>
</gene>
<organism evidence="1 2">
    <name type="scientific">Kitasatospora griseola</name>
    <name type="common">Streptomyces griseolosporeus</name>
    <dbReference type="NCBI Taxonomy" id="2064"/>
    <lineage>
        <taxon>Bacteria</taxon>
        <taxon>Bacillati</taxon>
        <taxon>Actinomycetota</taxon>
        <taxon>Actinomycetes</taxon>
        <taxon>Kitasatosporales</taxon>
        <taxon>Streptomycetaceae</taxon>
        <taxon>Kitasatospora</taxon>
    </lineage>
</organism>